<proteinExistence type="predicted"/>
<sequence length="69" mass="7350">MLNAESVLQRSRIVEEVTLISCFSVEPILGSNALSGQPKVALASQADLGLAVFNAFGVNAATDWIKIFQ</sequence>
<accession>A0A366HMA6</accession>
<dbReference type="Proteomes" id="UP000253426">
    <property type="component" value="Unassembled WGS sequence"/>
</dbReference>
<evidence type="ECO:0000313" key="1">
    <source>
        <dbReference type="EMBL" id="RBP44269.1"/>
    </source>
</evidence>
<name>A0A366HMA6_9BACT</name>
<reference evidence="1 2" key="1">
    <citation type="submission" date="2018-06" db="EMBL/GenBank/DDBJ databases">
        <title>Genomic Encyclopedia of Type Strains, Phase IV (KMG-IV): sequencing the most valuable type-strain genomes for metagenomic binning, comparative biology and taxonomic classification.</title>
        <authorList>
            <person name="Goeker M."/>
        </authorList>
    </citation>
    <scope>NUCLEOTIDE SEQUENCE [LARGE SCALE GENOMIC DNA]</scope>
    <source>
        <strain evidence="1 2">DSM 25532</strain>
    </source>
</reference>
<dbReference type="EMBL" id="QNRR01000004">
    <property type="protein sequence ID" value="RBP44269.1"/>
    <property type="molecule type" value="Genomic_DNA"/>
</dbReference>
<comment type="caution">
    <text evidence="1">The sequence shown here is derived from an EMBL/GenBank/DDBJ whole genome shotgun (WGS) entry which is preliminary data.</text>
</comment>
<organism evidence="1 2">
    <name type="scientific">Roseimicrobium gellanilyticum</name>
    <dbReference type="NCBI Taxonomy" id="748857"/>
    <lineage>
        <taxon>Bacteria</taxon>
        <taxon>Pseudomonadati</taxon>
        <taxon>Verrucomicrobiota</taxon>
        <taxon>Verrucomicrobiia</taxon>
        <taxon>Verrucomicrobiales</taxon>
        <taxon>Verrucomicrobiaceae</taxon>
        <taxon>Roseimicrobium</taxon>
    </lineage>
</organism>
<evidence type="ECO:0000313" key="2">
    <source>
        <dbReference type="Proteomes" id="UP000253426"/>
    </source>
</evidence>
<keyword evidence="2" id="KW-1185">Reference proteome</keyword>
<dbReference type="AlphaFoldDB" id="A0A366HMA6"/>
<gene>
    <name evidence="1" type="ORF">DES53_10488</name>
</gene>
<protein>
    <submittedName>
        <fullName evidence="1">Uncharacterized protein</fullName>
    </submittedName>
</protein>